<feature type="transmembrane region" description="Helical" evidence="5">
    <location>
        <begin position="61"/>
        <end position="77"/>
    </location>
</feature>
<dbReference type="SUPFAM" id="SSF52091">
    <property type="entry name" value="SpoIIaa-like"/>
    <property type="match status" value="1"/>
</dbReference>
<evidence type="ECO:0000259" key="6">
    <source>
        <dbReference type="PROSITE" id="PS50801"/>
    </source>
</evidence>
<feature type="transmembrane region" description="Helical" evidence="5">
    <location>
        <begin position="105"/>
        <end position="123"/>
    </location>
</feature>
<evidence type="ECO:0000313" key="7">
    <source>
        <dbReference type="EMBL" id="TDS86477.1"/>
    </source>
</evidence>
<dbReference type="PROSITE" id="PS50801">
    <property type="entry name" value="STAS"/>
    <property type="match status" value="1"/>
</dbReference>
<feature type="transmembrane region" description="Helical" evidence="5">
    <location>
        <begin position="159"/>
        <end position="177"/>
    </location>
</feature>
<feature type="domain" description="STAS" evidence="6">
    <location>
        <begin position="424"/>
        <end position="489"/>
    </location>
</feature>
<dbReference type="InterPro" id="IPR052706">
    <property type="entry name" value="Membrane-Transporter-like"/>
</dbReference>
<reference evidence="7 8" key="1">
    <citation type="submission" date="2019-03" db="EMBL/GenBank/DDBJ databases">
        <title>Genomic Encyclopedia of Type Strains, Phase III (KMG-III): the genomes of soil and plant-associated and newly described type strains.</title>
        <authorList>
            <person name="Whitman W."/>
        </authorList>
    </citation>
    <scope>NUCLEOTIDE SEQUENCE [LARGE SCALE GENOMIC DNA]</scope>
    <source>
        <strain evidence="7 8">DSM 27373</strain>
    </source>
</reference>
<dbReference type="RefSeq" id="WP_133726028.1">
    <property type="nucleotide sequence ID" value="NZ_SOAN01000003.1"/>
</dbReference>
<sequence>MAHTPTAVAEELTPEQRQSVLRTLKSPRLLKTEILAGLVVALALIPEAIAFSIIAGVDPRYGLFASFTMAVSIAFLGGRPAMISAATAATALVIAPLVASHGIEYLIATVILAGVFQVLLAVLGVAKLMRFIPRSVMVGFVNALAILIFTSQFPDLIGVPWLVYPMVAVGLVIIYLLPRITTVVPAPLIAIALLTVLAVVFALNVPTVGDKGELPESIPELFIPDVPFTMETFQIIAPFALGMAAVGLLESLMTAKLVDDVTDTRSDKVRESWGQGAANIITGFFGGMGGCAMVGQTMINVKASGARTRISTFMAGIFILILAVSLGDIVALMPMAALVAVMIFVSVATFDWHSIKPSTLKMMPKSETSVMVVTVIATVWTHNLAIGVGLGVLTAMVLFARRVAHLATVERRIEQHFGEEMVKYEVSGELFFASSNDLYTQFNYAEDPDHVVIDMYNSHVWDASTVASLDAITEKYSKYGKRVEISGLNTASAALHERMAGNLGAGH</sequence>
<dbReference type="Pfam" id="PF00916">
    <property type="entry name" value="Sulfate_transp"/>
    <property type="match status" value="2"/>
</dbReference>
<dbReference type="EMBL" id="SOAN01000003">
    <property type="protein sequence ID" value="TDS86477.1"/>
    <property type="molecule type" value="Genomic_DNA"/>
</dbReference>
<accession>A0A4R7G510</accession>
<comment type="subcellular location">
    <subcellularLocation>
        <location evidence="1">Membrane</location>
        <topology evidence="1">Multi-pass membrane protein</topology>
    </subcellularLocation>
</comment>
<feature type="transmembrane region" description="Helical" evidence="5">
    <location>
        <begin position="135"/>
        <end position="153"/>
    </location>
</feature>
<dbReference type="PANTHER" id="PTHR43310">
    <property type="entry name" value="SULFATE TRANSPORTER YBAR-RELATED"/>
    <property type="match status" value="1"/>
</dbReference>
<dbReference type="PANTHER" id="PTHR43310:SF1">
    <property type="entry name" value="SULFATE TRANSPORTER YBAR-RELATED"/>
    <property type="match status" value="1"/>
</dbReference>
<keyword evidence="4 5" id="KW-0472">Membrane</keyword>
<dbReference type="GO" id="GO:0016020">
    <property type="term" value="C:membrane"/>
    <property type="evidence" value="ECO:0007669"/>
    <property type="project" value="UniProtKB-SubCell"/>
</dbReference>
<dbReference type="AlphaFoldDB" id="A0A4R7G510"/>
<dbReference type="CDD" id="cd07042">
    <property type="entry name" value="STAS_SulP_like_sulfate_transporter"/>
    <property type="match status" value="1"/>
</dbReference>
<organism evidence="7 8">
    <name type="scientific">Nesterenkonia aurantiaca</name>
    <dbReference type="NCBI Taxonomy" id="1436010"/>
    <lineage>
        <taxon>Bacteria</taxon>
        <taxon>Bacillati</taxon>
        <taxon>Actinomycetota</taxon>
        <taxon>Actinomycetes</taxon>
        <taxon>Micrococcales</taxon>
        <taxon>Micrococcaceae</taxon>
        <taxon>Nesterenkonia</taxon>
    </lineage>
</organism>
<keyword evidence="2 5" id="KW-0812">Transmembrane</keyword>
<feature type="transmembrane region" description="Helical" evidence="5">
    <location>
        <begin position="317"/>
        <end position="350"/>
    </location>
</feature>
<protein>
    <submittedName>
        <fullName evidence="7">SulP family sulfate permease</fullName>
    </submittedName>
</protein>
<feature type="transmembrane region" description="Helical" evidence="5">
    <location>
        <begin position="189"/>
        <end position="208"/>
    </location>
</feature>
<feature type="transmembrane region" description="Helical" evidence="5">
    <location>
        <begin position="34"/>
        <end position="55"/>
    </location>
</feature>
<evidence type="ECO:0000313" key="8">
    <source>
        <dbReference type="Proteomes" id="UP000294506"/>
    </source>
</evidence>
<evidence type="ECO:0000256" key="5">
    <source>
        <dbReference type="SAM" id="Phobius"/>
    </source>
</evidence>
<dbReference type="InterPro" id="IPR036513">
    <property type="entry name" value="STAS_dom_sf"/>
</dbReference>
<proteinExistence type="predicted"/>
<evidence type="ECO:0000256" key="2">
    <source>
        <dbReference type="ARBA" id="ARBA00022692"/>
    </source>
</evidence>
<dbReference type="InterPro" id="IPR011547">
    <property type="entry name" value="SLC26A/SulP_dom"/>
</dbReference>
<comment type="caution">
    <text evidence="7">The sequence shown here is derived from an EMBL/GenBank/DDBJ whole genome shotgun (WGS) entry which is preliminary data.</text>
</comment>
<evidence type="ECO:0000256" key="3">
    <source>
        <dbReference type="ARBA" id="ARBA00022989"/>
    </source>
</evidence>
<dbReference type="Gene3D" id="3.30.750.24">
    <property type="entry name" value="STAS domain"/>
    <property type="match status" value="1"/>
</dbReference>
<feature type="transmembrane region" description="Helical" evidence="5">
    <location>
        <begin position="228"/>
        <end position="249"/>
    </location>
</feature>
<evidence type="ECO:0000256" key="1">
    <source>
        <dbReference type="ARBA" id="ARBA00004141"/>
    </source>
</evidence>
<feature type="transmembrane region" description="Helical" evidence="5">
    <location>
        <begin position="370"/>
        <end position="399"/>
    </location>
</feature>
<name>A0A4R7G510_9MICC</name>
<keyword evidence="8" id="KW-1185">Reference proteome</keyword>
<dbReference type="Pfam" id="PF01740">
    <property type="entry name" value="STAS"/>
    <property type="match status" value="1"/>
</dbReference>
<gene>
    <name evidence="7" type="ORF">EV640_103167</name>
</gene>
<keyword evidence="3 5" id="KW-1133">Transmembrane helix</keyword>
<evidence type="ECO:0000256" key="4">
    <source>
        <dbReference type="ARBA" id="ARBA00023136"/>
    </source>
</evidence>
<dbReference type="Proteomes" id="UP000294506">
    <property type="component" value="Unassembled WGS sequence"/>
</dbReference>
<dbReference type="InterPro" id="IPR002645">
    <property type="entry name" value="STAS_dom"/>
</dbReference>